<dbReference type="Gene3D" id="1.20.1250.20">
    <property type="entry name" value="MFS general substrate transporter like domains"/>
    <property type="match status" value="1"/>
</dbReference>
<evidence type="ECO:0000256" key="1">
    <source>
        <dbReference type="SAM" id="MobiDB-lite"/>
    </source>
</evidence>
<feature type="transmembrane region" description="Helical" evidence="2">
    <location>
        <begin position="248"/>
        <end position="270"/>
    </location>
</feature>
<keyword evidence="2" id="KW-0472">Membrane</keyword>
<proteinExistence type="predicted"/>
<name>A0ABS2V3X1_9ACTN</name>
<dbReference type="PANTHER" id="PTHR23542">
    <property type="match status" value="1"/>
</dbReference>
<protein>
    <submittedName>
        <fullName evidence="3">MFS transporter</fullName>
    </submittedName>
</protein>
<dbReference type="Pfam" id="PF07690">
    <property type="entry name" value="MFS_1"/>
    <property type="match status" value="1"/>
</dbReference>
<organism evidence="3 4">
    <name type="scientific">Streptomyces zhihengii</name>
    <dbReference type="NCBI Taxonomy" id="1818004"/>
    <lineage>
        <taxon>Bacteria</taxon>
        <taxon>Bacillati</taxon>
        <taxon>Actinomycetota</taxon>
        <taxon>Actinomycetes</taxon>
        <taxon>Kitasatosporales</taxon>
        <taxon>Streptomycetaceae</taxon>
        <taxon>Streptomyces</taxon>
    </lineage>
</organism>
<keyword evidence="2" id="KW-1133">Transmembrane helix</keyword>
<feature type="transmembrane region" description="Helical" evidence="2">
    <location>
        <begin position="77"/>
        <end position="99"/>
    </location>
</feature>
<keyword evidence="4" id="KW-1185">Reference proteome</keyword>
<dbReference type="PANTHER" id="PTHR23542:SF1">
    <property type="entry name" value="MAJOR FACILITATOR SUPERFAMILY (MFS) PROFILE DOMAIN-CONTAINING PROTEIN"/>
    <property type="match status" value="1"/>
</dbReference>
<reference evidence="3 4" key="1">
    <citation type="journal article" date="2016" name="Arch. Microbiol.">
        <title>Streptomyces zhihengii sp. nov., isolated from rhizospheric soil of Psammosilene tunicoides.</title>
        <authorList>
            <person name="Huang M.J."/>
            <person name="Fei J.J."/>
            <person name="Salam N."/>
            <person name="Kim C.J."/>
            <person name="Hozzein W.N."/>
            <person name="Xiao M."/>
            <person name="Huang H.Q."/>
            <person name="Li W.J."/>
        </authorList>
    </citation>
    <scope>NUCLEOTIDE SEQUENCE [LARGE SCALE GENOMIC DNA]</scope>
    <source>
        <strain evidence="3 4">YIM T102</strain>
    </source>
</reference>
<feature type="compositionally biased region" description="Basic and acidic residues" evidence="1">
    <location>
        <begin position="1"/>
        <end position="10"/>
    </location>
</feature>
<feature type="transmembrane region" description="Helical" evidence="2">
    <location>
        <begin position="394"/>
        <end position="413"/>
    </location>
</feature>
<evidence type="ECO:0000256" key="2">
    <source>
        <dbReference type="SAM" id="Phobius"/>
    </source>
</evidence>
<feature type="transmembrane region" description="Helical" evidence="2">
    <location>
        <begin position="197"/>
        <end position="219"/>
    </location>
</feature>
<comment type="caution">
    <text evidence="3">The sequence shown here is derived from an EMBL/GenBank/DDBJ whole genome shotgun (WGS) entry which is preliminary data.</text>
</comment>
<dbReference type="Proteomes" id="UP000664109">
    <property type="component" value="Unassembled WGS sequence"/>
</dbReference>
<dbReference type="InterPro" id="IPR036259">
    <property type="entry name" value="MFS_trans_sf"/>
</dbReference>
<feature type="transmembrane region" description="Helical" evidence="2">
    <location>
        <begin position="276"/>
        <end position="298"/>
    </location>
</feature>
<feature type="compositionally biased region" description="Pro residues" evidence="1">
    <location>
        <begin position="13"/>
        <end position="22"/>
    </location>
</feature>
<feature type="region of interest" description="Disordered" evidence="1">
    <location>
        <begin position="1"/>
        <end position="36"/>
    </location>
</feature>
<accession>A0ABS2V3X1</accession>
<dbReference type="InterPro" id="IPR011701">
    <property type="entry name" value="MFS"/>
</dbReference>
<sequence length="421" mass="42628">MAHAQVHDIPRPTQAPRPPAPHPPDDKPAGPHTPPSFRTVVRHRYCGRLLFASVIGRLALGMMPVALILAAKADGHSLATASLLAALYGLSPALGLPLLGRLADHRGLTPPICLGAAVVATALGILALAGTTHIPLAAACVLLAGAACPPLEGGLRSLWPTVLPDDTHVRAAYTLDSSAQQIVYVTGPALTIALASWLSPAAAIALAAAATLAGSLAFATVRPTRTWRAAPRTPDPLGALRPPAMRPLLAALVFLGATVGALDVAGIAAAETHDAPWLAGALPAVFSTAGVIGGALFLRFQPANAPRPRHLAQLAALYALCWLPLLAPLPAPLLLVAALLPGALFVPVLTVASITLTTLAPPGTSTEAVGWLSSAMRLGLAAGTALAGPLGGEFTVPLVAAALCTLTLATRITPRRAPATT</sequence>
<gene>
    <name evidence="3" type="ORF">JE024_36935</name>
</gene>
<dbReference type="SUPFAM" id="SSF103473">
    <property type="entry name" value="MFS general substrate transporter"/>
    <property type="match status" value="1"/>
</dbReference>
<dbReference type="EMBL" id="JAFEJA010000002">
    <property type="protein sequence ID" value="MBM9624159.1"/>
    <property type="molecule type" value="Genomic_DNA"/>
</dbReference>
<keyword evidence="2" id="KW-0812">Transmembrane</keyword>
<evidence type="ECO:0000313" key="3">
    <source>
        <dbReference type="EMBL" id="MBM9624159.1"/>
    </source>
</evidence>
<feature type="transmembrane region" description="Helical" evidence="2">
    <location>
        <begin position="49"/>
        <end position="71"/>
    </location>
</feature>
<evidence type="ECO:0000313" key="4">
    <source>
        <dbReference type="Proteomes" id="UP000664109"/>
    </source>
</evidence>
<feature type="transmembrane region" description="Helical" evidence="2">
    <location>
        <begin position="111"/>
        <end position="129"/>
    </location>
</feature>